<dbReference type="Proteomes" id="UP001499942">
    <property type="component" value="Unassembled WGS sequence"/>
</dbReference>
<evidence type="ECO:0000256" key="1">
    <source>
        <dbReference type="SAM" id="MobiDB-lite"/>
    </source>
</evidence>
<comment type="caution">
    <text evidence="2">The sequence shown here is derived from an EMBL/GenBank/DDBJ whole genome shotgun (WGS) entry which is preliminary data.</text>
</comment>
<feature type="compositionally biased region" description="Gly residues" evidence="1">
    <location>
        <begin position="72"/>
        <end position="85"/>
    </location>
</feature>
<reference evidence="3" key="1">
    <citation type="journal article" date="2019" name="Int. J. Syst. Evol. Microbiol.">
        <title>The Global Catalogue of Microorganisms (GCM) 10K type strain sequencing project: providing services to taxonomists for standard genome sequencing and annotation.</title>
        <authorList>
            <consortium name="The Broad Institute Genomics Platform"/>
            <consortium name="The Broad Institute Genome Sequencing Center for Infectious Disease"/>
            <person name="Wu L."/>
            <person name="Ma J."/>
        </authorList>
    </citation>
    <scope>NUCLEOTIDE SEQUENCE [LARGE SCALE GENOMIC DNA]</scope>
    <source>
        <strain evidence="3">JCM 5062</strain>
    </source>
</reference>
<evidence type="ECO:0008006" key="4">
    <source>
        <dbReference type="Google" id="ProtNLM"/>
    </source>
</evidence>
<evidence type="ECO:0000313" key="2">
    <source>
        <dbReference type="EMBL" id="GAA2509061.1"/>
    </source>
</evidence>
<evidence type="ECO:0000313" key="3">
    <source>
        <dbReference type="Proteomes" id="UP001499942"/>
    </source>
</evidence>
<dbReference type="EMBL" id="BAAASR010000027">
    <property type="protein sequence ID" value="GAA2509061.1"/>
    <property type="molecule type" value="Genomic_DNA"/>
</dbReference>
<organism evidence="2 3">
    <name type="scientific">Streptomyces gobitricini</name>
    <dbReference type="NCBI Taxonomy" id="68211"/>
    <lineage>
        <taxon>Bacteria</taxon>
        <taxon>Bacillati</taxon>
        <taxon>Actinomycetota</taxon>
        <taxon>Actinomycetes</taxon>
        <taxon>Kitasatosporales</taxon>
        <taxon>Streptomycetaceae</taxon>
        <taxon>Streptomyces</taxon>
    </lineage>
</organism>
<sequence length="163" mass="16598">MISSGAVTATTGGGDTVTGVLAAERGATTIADRVVAKIAAYAAREALKGVPADEGGTGAGGTGEGATRQDGTGRGGTHGMGGGVHGRPPHAAVVVHRDTARVRVNLELGYPSDIGAQCAAVRRHVARRVRTLAGMEVPEVAVQVERLHSPYTRERDKSGGRVR</sequence>
<accession>A0ABP6A4F2</accession>
<proteinExistence type="predicted"/>
<feature type="region of interest" description="Disordered" evidence="1">
    <location>
        <begin position="50"/>
        <end position="89"/>
    </location>
</feature>
<feature type="compositionally biased region" description="Gly residues" evidence="1">
    <location>
        <begin position="55"/>
        <end position="64"/>
    </location>
</feature>
<keyword evidence="3" id="KW-1185">Reference proteome</keyword>
<name>A0ABP6A4F2_9ACTN</name>
<protein>
    <recommendedName>
        <fullName evidence="4">Asp23/Gls24 family envelope stress response protein</fullName>
    </recommendedName>
</protein>
<gene>
    <name evidence="2" type="ORF">GCM10010393_47390</name>
</gene>